<evidence type="ECO:0000313" key="2">
    <source>
        <dbReference type="Proteomes" id="UP001165064"/>
    </source>
</evidence>
<evidence type="ECO:0000313" key="1">
    <source>
        <dbReference type="EMBL" id="GME72449.1"/>
    </source>
</evidence>
<name>A0ACB5STQ8_AMBMO</name>
<dbReference type="Proteomes" id="UP001165064">
    <property type="component" value="Unassembled WGS sequence"/>
</dbReference>
<reference evidence="1" key="1">
    <citation type="submission" date="2023-04" db="EMBL/GenBank/DDBJ databases">
        <title>Ambrosiozyma monospora NBRC 10751.</title>
        <authorList>
            <person name="Ichikawa N."/>
            <person name="Sato H."/>
            <person name="Tonouchi N."/>
        </authorList>
    </citation>
    <scope>NUCLEOTIDE SEQUENCE</scope>
    <source>
        <strain evidence="1">NBRC 10751</strain>
    </source>
</reference>
<comment type="caution">
    <text evidence="1">The sequence shown here is derived from an EMBL/GenBank/DDBJ whole genome shotgun (WGS) entry which is preliminary data.</text>
</comment>
<protein>
    <submittedName>
        <fullName evidence="1">Unnamed protein product</fullName>
    </submittedName>
</protein>
<keyword evidence="2" id="KW-1185">Reference proteome</keyword>
<sequence>MILTTPNMSPSSNPPPSKDLIQLGKHHKYSTSNHNGYHNEIKTTRTTKVGGSIRPGKTRKNALGREIVCSQNPSHHQSTITRRLKPNTNPIHHLQIISVVQKT</sequence>
<organism evidence="1 2">
    <name type="scientific">Ambrosiozyma monospora</name>
    <name type="common">Yeast</name>
    <name type="synonym">Endomycopsis monosporus</name>
    <dbReference type="NCBI Taxonomy" id="43982"/>
    <lineage>
        <taxon>Eukaryota</taxon>
        <taxon>Fungi</taxon>
        <taxon>Dikarya</taxon>
        <taxon>Ascomycota</taxon>
        <taxon>Saccharomycotina</taxon>
        <taxon>Pichiomycetes</taxon>
        <taxon>Pichiales</taxon>
        <taxon>Pichiaceae</taxon>
        <taxon>Ambrosiozyma</taxon>
    </lineage>
</organism>
<accession>A0ACB5STQ8</accession>
<dbReference type="EMBL" id="BSXS01000424">
    <property type="protein sequence ID" value="GME72449.1"/>
    <property type="molecule type" value="Genomic_DNA"/>
</dbReference>
<gene>
    <name evidence="1" type="ORF">Amon02_000099600</name>
</gene>
<proteinExistence type="predicted"/>